<protein>
    <submittedName>
        <fullName evidence="3">TlpA family protein disulfide reductase</fullName>
    </submittedName>
</protein>
<dbReference type="PROSITE" id="PS00194">
    <property type="entry name" value="THIOREDOXIN_1"/>
    <property type="match status" value="1"/>
</dbReference>
<sequence length="188" mass="21028">MRLQRIVIGTLILLLIAGLVYKGYEEYMMSQKQEEAVPIVQNESALGGLEVGQQAPDFALNTLDEEGLTLSQFQGTPVVINFWASWCPPCRDEFPELVSFEKATGIPVLGVNVTKNERRGKADVEAFLKEYPVDFPILLDEEAVVEQQYRVVALPTTYVLDEHGVIVAKKTGPVDEAWIQQQIEKTSM</sequence>
<reference evidence="4" key="1">
    <citation type="journal article" date="2019" name="Int. J. Syst. Evol. Microbiol.">
        <title>The Global Catalogue of Microorganisms (GCM) 10K type strain sequencing project: providing services to taxonomists for standard genome sequencing and annotation.</title>
        <authorList>
            <consortium name="The Broad Institute Genomics Platform"/>
            <consortium name="The Broad Institute Genome Sequencing Center for Infectious Disease"/>
            <person name="Wu L."/>
            <person name="Ma J."/>
        </authorList>
    </citation>
    <scope>NUCLEOTIDE SEQUENCE [LARGE SCALE GENOMIC DNA]</scope>
    <source>
        <strain evidence="4">CCUG 55590</strain>
    </source>
</reference>
<dbReference type="PANTHER" id="PTHR42852:SF17">
    <property type="entry name" value="THIOREDOXIN-LIKE PROTEIN HI_1115"/>
    <property type="match status" value="1"/>
</dbReference>
<dbReference type="Proteomes" id="UP001596439">
    <property type="component" value="Unassembled WGS sequence"/>
</dbReference>
<evidence type="ECO:0000256" key="1">
    <source>
        <dbReference type="ARBA" id="ARBA00023157"/>
    </source>
</evidence>
<dbReference type="InterPro" id="IPR013766">
    <property type="entry name" value="Thioredoxin_domain"/>
</dbReference>
<dbReference type="CDD" id="cd02966">
    <property type="entry name" value="TlpA_like_family"/>
    <property type="match status" value="1"/>
</dbReference>
<keyword evidence="1" id="KW-1015">Disulfide bond</keyword>
<accession>A0ABW2PUT8</accession>
<dbReference type="InterPro" id="IPR036249">
    <property type="entry name" value="Thioredoxin-like_sf"/>
</dbReference>
<dbReference type="InterPro" id="IPR017937">
    <property type="entry name" value="Thioredoxin_CS"/>
</dbReference>
<dbReference type="InterPro" id="IPR050553">
    <property type="entry name" value="Thioredoxin_ResA/DsbE_sf"/>
</dbReference>
<dbReference type="InterPro" id="IPR000866">
    <property type="entry name" value="AhpC/TSA"/>
</dbReference>
<evidence type="ECO:0000313" key="4">
    <source>
        <dbReference type="Proteomes" id="UP001596439"/>
    </source>
</evidence>
<proteinExistence type="predicted"/>
<keyword evidence="4" id="KW-1185">Reference proteome</keyword>
<dbReference type="Pfam" id="PF00578">
    <property type="entry name" value="AhpC-TSA"/>
    <property type="match status" value="1"/>
</dbReference>
<name>A0ABW2PUT8_9BACL</name>
<dbReference type="PROSITE" id="PS51352">
    <property type="entry name" value="THIOREDOXIN_2"/>
    <property type="match status" value="1"/>
</dbReference>
<dbReference type="RefSeq" id="WP_251130700.1">
    <property type="nucleotide sequence ID" value="NZ_JANIEL010000098.1"/>
</dbReference>
<evidence type="ECO:0000259" key="2">
    <source>
        <dbReference type="PROSITE" id="PS51352"/>
    </source>
</evidence>
<dbReference type="Gene3D" id="3.40.30.10">
    <property type="entry name" value="Glutaredoxin"/>
    <property type="match status" value="1"/>
</dbReference>
<dbReference type="PANTHER" id="PTHR42852">
    <property type="entry name" value="THIOL:DISULFIDE INTERCHANGE PROTEIN DSBE"/>
    <property type="match status" value="1"/>
</dbReference>
<evidence type="ECO:0000313" key="3">
    <source>
        <dbReference type="EMBL" id="MFC7391006.1"/>
    </source>
</evidence>
<organism evidence="3 4">
    <name type="scientific">Exiguobacterium aestuarii</name>
    <dbReference type="NCBI Taxonomy" id="273527"/>
    <lineage>
        <taxon>Bacteria</taxon>
        <taxon>Bacillati</taxon>
        <taxon>Bacillota</taxon>
        <taxon>Bacilli</taxon>
        <taxon>Bacillales</taxon>
        <taxon>Bacillales Family XII. Incertae Sedis</taxon>
        <taxon>Exiguobacterium</taxon>
    </lineage>
</organism>
<dbReference type="EMBL" id="JBHTCE010000003">
    <property type="protein sequence ID" value="MFC7391006.1"/>
    <property type="molecule type" value="Genomic_DNA"/>
</dbReference>
<feature type="domain" description="Thioredoxin" evidence="2">
    <location>
        <begin position="49"/>
        <end position="188"/>
    </location>
</feature>
<gene>
    <name evidence="3" type="ORF">ACFQO8_12760</name>
</gene>
<comment type="caution">
    <text evidence="3">The sequence shown here is derived from an EMBL/GenBank/DDBJ whole genome shotgun (WGS) entry which is preliminary data.</text>
</comment>
<dbReference type="SUPFAM" id="SSF52833">
    <property type="entry name" value="Thioredoxin-like"/>
    <property type="match status" value="1"/>
</dbReference>